<sequence length="261" mass="29822">VSFERYPNNTQSTSDLETITELWTGSEQVCFPSELQNSRTLLEQKQLLIRQLESKTRGLTTIVEQMRERLASVDAEKASLDRVLEQLRLQVSDLQTRCSLQQDDSKVQQELLCTLQSQLKERTTEVEQLQPTVTELNTCKARVSQLQEEVEHWRNLCQEQESSLSEMAAVVSSSKLEADNLRESHSALQEAQWTADSLVPNCSQCHVAFSVSRRRHHCRNCGLIFCHFCSTQTMALPSAAKPVRVCDRCHNLLLHRYTAKS</sequence>
<dbReference type="InterPro" id="IPR047335">
    <property type="entry name" value="RUFY1-3"/>
</dbReference>
<evidence type="ECO:0000256" key="3">
    <source>
        <dbReference type="ARBA" id="ARBA00022833"/>
    </source>
</evidence>
<proteinExistence type="predicted"/>
<keyword evidence="3" id="KW-0862">Zinc</keyword>
<reference evidence="8" key="1">
    <citation type="submission" date="2019-07" db="EMBL/GenBank/DDBJ databases">
        <title>Annotation for the trematode Paragonimus miyazaki's.</title>
        <authorList>
            <person name="Choi Y.-J."/>
        </authorList>
    </citation>
    <scope>NUCLEOTIDE SEQUENCE</scope>
    <source>
        <strain evidence="8">Japan</strain>
    </source>
</reference>
<dbReference type="EMBL" id="JTDE01002018">
    <property type="protein sequence ID" value="KAF7257994.1"/>
    <property type="molecule type" value="Genomic_DNA"/>
</dbReference>
<keyword evidence="4 6" id="KW-0175">Coiled coil</keyword>
<protein>
    <recommendedName>
        <fullName evidence="7">FYVE-type domain-containing protein</fullName>
    </recommendedName>
</protein>
<keyword evidence="9" id="KW-1185">Reference proteome</keyword>
<evidence type="ECO:0000259" key="7">
    <source>
        <dbReference type="PROSITE" id="PS50178"/>
    </source>
</evidence>
<dbReference type="Pfam" id="PF01363">
    <property type="entry name" value="FYVE"/>
    <property type="match status" value="1"/>
</dbReference>
<evidence type="ECO:0000256" key="5">
    <source>
        <dbReference type="PROSITE-ProRule" id="PRU00091"/>
    </source>
</evidence>
<evidence type="ECO:0000256" key="6">
    <source>
        <dbReference type="SAM" id="Coils"/>
    </source>
</evidence>
<evidence type="ECO:0000256" key="4">
    <source>
        <dbReference type="ARBA" id="ARBA00023054"/>
    </source>
</evidence>
<feature type="domain" description="FYVE-type" evidence="7">
    <location>
        <begin position="196"/>
        <end position="254"/>
    </location>
</feature>
<dbReference type="Proteomes" id="UP000822476">
    <property type="component" value="Unassembled WGS sequence"/>
</dbReference>
<evidence type="ECO:0000313" key="8">
    <source>
        <dbReference type="EMBL" id="KAF7257994.1"/>
    </source>
</evidence>
<dbReference type="PANTHER" id="PTHR45956">
    <property type="entry name" value="RUN AND FYVE DOMAIN-CONTAINING PROTEIN 2-LIKE PROTEIN"/>
    <property type="match status" value="1"/>
</dbReference>
<organism evidence="8 9">
    <name type="scientific">Paragonimus skrjabini miyazakii</name>
    <dbReference type="NCBI Taxonomy" id="59628"/>
    <lineage>
        <taxon>Eukaryota</taxon>
        <taxon>Metazoa</taxon>
        <taxon>Spiralia</taxon>
        <taxon>Lophotrochozoa</taxon>
        <taxon>Platyhelminthes</taxon>
        <taxon>Trematoda</taxon>
        <taxon>Digenea</taxon>
        <taxon>Plagiorchiida</taxon>
        <taxon>Troglotremata</taxon>
        <taxon>Troglotrematidae</taxon>
        <taxon>Paragonimus</taxon>
    </lineage>
</organism>
<name>A0A8S9YTQ1_9TREM</name>
<dbReference type="PANTHER" id="PTHR45956:SF6">
    <property type="entry name" value="RUN DOMAIN-CONTAINING PROTEIN"/>
    <property type="match status" value="1"/>
</dbReference>
<keyword evidence="1" id="KW-0479">Metal-binding</keyword>
<dbReference type="InterPro" id="IPR017455">
    <property type="entry name" value="Znf_FYVE-rel"/>
</dbReference>
<evidence type="ECO:0000256" key="2">
    <source>
        <dbReference type="ARBA" id="ARBA00022771"/>
    </source>
</evidence>
<dbReference type="GO" id="GO:0008270">
    <property type="term" value="F:zinc ion binding"/>
    <property type="evidence" value="ECO:0007669"/>
    <property type="project" value="UniProtKB-KW"/>
</dbReference>
<evidence type="ECO:0000256" key="1">
    <source>
        <dbReference type="ARBA" id="ARBA00022723"/>
    </source>
</evidence>
<gene>
    <name evidence="8" type="ORF">EG68_05078</name>
</gene>
<evidence type="ECO:0000313" key="9">
    <source>
        <dbReference type="Proteomes" id="UP000822476"/>
    </source>
</evidence>
<feature type="non-terminal residue" evidence="8">
    <location>
        <position position="261"/>
    </location>
</feature>
<dbReference type="InterPro" id="IPR013083">
    <property type="entry name" value="Znf_RING/FYVE/PHD"/>
</dbReference>
<feature type="coiled-coil region" evidence="6">
    <location>
        <begin position="136"/>
        <end position="163"/>
    </location>
</feature>
<dbReference type="SMART" id="SM00064">
    <property type="entry name" value="FYVE"/>
    <property type="match status" value="1"/>
</dbReference>
<dbReference type="AlphaFoldDB" id="A0A8S9YTQ1"/>
<dbReference type="Gene3D" id="3.30.40.10">
    <property type="entry name" value="Zinc/RING finger domain, C3HC4 (zinc finger)"/>
    <property type="match status" value="1"/>
</dbReference>
<dbReference type="SUPFAM" id="SSF57903">
    <property type="entry name" value="FYVE/PHD zinc finger"/>
    <property type="match status" value="1"/>
</dbReference>
<dbReference type="InterPro" id="IPR011011">
    <property type="entry name" value="Znf_FYVE_PHD"/>
</dbReference>
<dbReference type="OrthoDB" id="79871at2759"/>
<comment type="caution">
    <text evidence="8">The sequence shown here is derived from an EMBL/GenBank/DDBJ whole genome shotgun (WGS) entry which is preliminary data.</text>
</comment>
<keyword evidence="2 5" id="KW-0863">Zinc-finger</keyword>
<dbReference type="PROSITE" id="PS50178">
    <property type="entry name" value="ZF_FYVE"/>
    <property type="match status" value="1"/>
</dbReference>
<accession>A0A8S9YTQ1</accession>
<feature type="coiled-coil region" evidence="6">
    <location>
        <begin position="35"/>
        <end position="104"/>
    </location>
</feature>
<dbReference type="InterPro" id="IPR000306">
    <property type="entry name" value="Znf_FYVE"/>
</dbReference>